<evidence type="ECO:0000256" key="1">
    <source>
        <dbReference type="ARBA" id="ARBA00004328"/>
    </source>
</evidence>
<accession>A0A9X0U7V3</accession>
<comment type="subcellular location">
    <subcellularLocation>
        <location evidence="1">Virion</location>
    </subcellularLocation>
</comment>
<dbReference type="AlphaFoldDB" id="A0A9X0U7V3"/>
<proteinExistence type="predicted"/>
<evidence type="ECO:0000313" key="3">
    <source>
        <dbReference type="EMBL" id="MBB5331387.1"/>
    </source>
</evidence>
<dbReference type="Pfam" id="PF05065">
    <property type="entry name" value="Phage_capsid"/>
    <property type="match status" value="1"/>
</dbReference>
<dbReference type="InterPro" id="IPR054612">
    <property type="entry name" value="Phage_capsid-like_C"/>
</dbReference>
<dbReference type="SUPFAM" id="SSF56563">
    <property type="entry name" value="Major capsid protein gp5"/>
    <property type="match status" value="1"/>
</dbReference>
<feature type="domain" description="Phage capsid-like C-terminal" evidence="2">
    <location>
        <begin position="106"/>
        <end position="371"/>
    </location>
</feature>
<protein>
    <submittedName>
        <fullName evidence="3">HK97 family phage major capsid protein</fullName>
    </submittedName>
</protein>
<evidence type="ECO:0000313" key="4">
    <source>
        <dbReference type="Proteomes" id="UP000535182"/>
    </source>
</evidence>
<reference evidence="3 4" key="1">
    <citation type="submission" date="2020-08" db="EMBL/GenBank/DDBJ databases">
        <title>Genomic Encyclopedia of Type Strains, Phase IV (KMG-V): Genome sequencing to study the core and pangenomes of soil and plant-associated prokaryotes.</title>
        <authorList>
            <person name="Whitman W."/>
        </authorList>
    </citation>
    <scope>NUCLEOTIDE SEQUENCE [LARGE SCALE GENOMIC DNA]</scope>
    <source>
        <strain evidence="3 4">X5P2</strain>
    </source>
</reference>
<comment type="caution">
    <text evidence="3">The sequence shown here is derived from an EMBL/GenBank/DDBJ whole genome shotgun (WGS) entry which is preliminary data.</text>
</comment>
<dbReference type="RefSeq" id="WP_183981232.1">
    <property type="nucleotide sequence ID" value="NZ_JACHEB010000014.1"/>
</dbReference>
<dbReference type="InterPro" id="IPR024455">
    <property type="entry name" value="Phage_capsid"/>
</dbReference>
<sequence length="378" mass="41156">MDPNIKSVLDSIKGSVEAYGPKIAAIQTQLDAQDRNFASKIFGDSTPPAFVEKLKSHEGFQRLLNDRRGKAVLTLTGKDASDFLSRKTTITETGQGFQTTGVLAIDRDTGITAEARQTLTVRDALTSRPTSFAVVDFVKVTTPMGIASPVPEASVKPENAVVFTSESEKVRTIATWIPASRQILDDFTELASFLQTSLAYYVNLEEELQLLAGDDTGENLHGLIPQASAFQTGLLSLTAGFNRIDIIGRAIEQLTTAKEIPPTFVVMHPADWWSIRLTKDSFGRYLIGDPQATANARLFDLLVIPTTSIPVGVFLVGSGNPAACEIRDRMELQFEVSTEHASYFTSNLCACRAEKRMVLITKRPGSFVTGTFITSPVS</sequence>
<dbReference type="NCBIfam" id="TIGR01554">
    <property type="entry name" value="major_cap_HK97"/>
    <property type="match status" value="1"/>
</dbReference>
<gene>
    <name evidence="3" type="ORF">HDF14_005031</name>
</gene>
<dbReference type="Gene3D" id="3.30.2320.10">
    <property type="entry name" value="hypothetical protein PF0899 domain"/>
    <property type="match status" value="1"/>
</dbReference>
<dbReference type="Gene3D" id="3.30.2400.10">
    <property type="entry name" value="Major capsid protein gp5"/>
    <property type="match status" value="1"/>
</dbReference>
<name>A0A9X0U7V3_9BACT</name>
<keyword evidence="4" id="KW-1185">Reference proteome</keyword>
<dbReference type="EMBL" id="JACHEB010000014">
    <property type="protein sequence ID" value="MBB5331387.1"/>
    <property type="molecule type" value="Genomic_DNA"/>
</dbReference>
<organism evidence="3 4">
    <name type="scientific">Tunturiibacter gelidiferens</name>
    <dbReference type="NCBI Taxonomy" id="3069689"/>
    <lineage>
        <taxon>Bacteria</taxon>
        <taxon>Pseudomonadati</taxon>
        <taxon>Acidobacteriota</taxon>
        <taxon>Terriglobia</taxon>
        <taxon>Terriglobales</taxon>
        <taxon>Acidobacteriaceae</taxon>
        <taxon>Tunturiibacter</taxon>
    </lineage>
</organism>
<dbReference type="Proteomes" id="UP000535182">
    <property type="component" value="Unassembled WGS sequence"/>
</dbReference>
<evidence type="ECO:0000259" key="2">
    <source>
        <dbReference type="Pfam" id="PF05065"/>
    </source>
</evidence>